<organism evidence="1 2">
    <name type="scientific">Limosilactobacillus reuteri subsp. rodentium (strain DSM 17509 / CIP 109821 / 100-23)</name>
    <name type="common">Lactobacillus reuteri</name>
    <dbReference type="NCBI Taxonomy" id="349123"/>
    <lineage>
        <taxon>Bacteria</taxon>
        <taxon>Bacillati</taxon>
        <taxon>Bacillota</taxon>
        <taxon>Bacilli</taxon>
        <taxon>Lactobacillales</taxon>
        <taxon>Lactobacillaceae</taxon>
        <taxon>Limosilactobacillus</taxon>
    </lineage>
</organism>
<evidence type="ECO:0000313" key="2">
    <source>
        <dbReference type="Proteomes" id="UP000003853"/>
    </source>
</evidence>
<reference evidence="2" key="1">
    <citation type="submission" date="2008-06" db="EMBL/GenBank/DDBJ databases">
        <title>Permanent draft sequence of Lactobacillus reuteri 100-23.</title>
        <authorList>
            <consortium name="US DOE Joint Genome Institute"/>
            <person name="Copeland A."/>
            <person name="Lucas S."/>
            <person name="Lapidus A."/>
            <person name="Barry K."/>
            <person name="Detter J.C."/>
            <person name="Glavina del Rio T."/>
            <person name="Hammon N."/>
            <person name="Israni S."/>
            <person name="Dalin E."/>
            <person name="Tice H."/>
            <person name="Pitluck S."/>
            <person name="Sun H."/>
            <person name="Schmutz J."/>
            <person name="Larimer F."/>
            <person name="Land M."/>
            <person name="Hauser L."/>
            <person name="Walter J."/>
            <person name="Heng N.C.K."/>
            <person name="Tannock G.W."/>
            <person name="Richardson P."/>
        </authorList>
    </citation>
    <scope>NUCLEOTIDE SEQUENCE [LARGE SCALE GENOMIC DNA]</scope>
    <source>
        <strain evidence="2">DSM 17509 / CIP 109821 / 100-23</strain>
    </source>
</reference>
<dbReference type="Proteomes" id="UP000003853">
    <property type="component" value="Unassembled WGS sequence"/>
</dbReference>
<name>B3XS18_LIMR1</name>
<proteinExistence type="predicted"/>
<dbReference type="AlphaFoldDB" id="B3XS18"/>
<dbReference type="RefSeq" id="WP_003665937.1">
    <property type="nucleotide sequence ID" value="NZ_AAPZ02000002.1"/>
</dbReference>
<dbReference type="EMBL" id="AAPZ02000002">
    <property type="protein sequence ID" value="EDX41592.1"/>
    <property type="molecule type" value="Genomic_DNA"/>
</dbReference>
<comment type="caution">
    <text evidence="1">The sequence shown here is derived from an EMBL/GenBank/DDBJ whole genome shotgun (WGS) entry which is preliminary data.</text>
</comment>
<accession>B3XS18</accession>
<gene>
    <name evidence="1" type="ORF">Lreu23DRAFT_3103</name>
</gene>
<evidence type="ECO:0000313" key="1">
    <source>
        <dbReference type="EMBL" id="EDX41592.1"/>
    </source>
</evidence>
<sequence>MITIDLDNKFAIVSDGEVIKLVQKDGRKKGKDGTPSGRKWWFQTYGQAVKFYEKKVDAGKPIHSLRELAKQIDSGYKRIEIMIDQKLKEAGVE</sequence>
<dbReference type="PATRIC" id="fig|349123.13.peg.105"/>
<protein>
    <submittedName>
        <fullName evidence="1">Uncharacterized protein</fullName>
    </submittedName>
</protein>